<comment type="similarity">
    <text evidence="6">Belongs to the WD repeat WDR6 family.</text>
</comment>
<feature type="compositionally biased region" description="Polar residues" evidence="8">
    <location>
        <begin position="479"/>
        <end position="495"/>
    </location>
</feature>
<feature type="repeat" description="WD" evidence="7">
    <location>
        <begin position="202"/>
        <end position="243"/>
    </location>
</feature>
<name>A0ABR4P5S6_9HELO</name>
<accession>A0ABR4P5S6</accession>
<feature type="repeat" description="WD" evidence="7">
    <location>
        <begin position="1132"/>
        <end position="1174"/>
    </location>
</feature>
<dbReference type="InterPro" id="IPR001680">
    <property type="entry name" value="WD40_rpt"/>
</dbReference>
<keyword evidence="4" id="KW-0819">tRNA processing</keyword>
<dbReference type="Proteomes" id="UP001629113">
    <property type="component" value="Unassembled WGS sequence"/>
</dbReference>
<dbReference type="Gene3D" id="2.130.10.10">
    <property type="entry name" value="YVTN repeat-like/Quinoprotein amine dehydrogenase"/>
    <property type="match status" value="3"/>
</dbReference>
<dbReference type="InterPro" id="IPR015943">
    <property type="entry name" value="WD40/YVTN_repeat-like_dom_sf"/>
</dbReference>
<dbReference type="PANTHER" id="PTHR14344:SF3">
    <property type="entry name" value="WD REPEAT-CONTAINING PROTEIN 6"/>
    <property type="match status" value="1"/>
</dbReference>
<keyword evidence="2" id="KW-0963">Cytoplasm</keyword>
<evidence type="ECO:0000256" key="4">
    <source>
        <dbReference type="ARBA" id="ARBA00022694"/>
    </source>
</evidence>
<keyword evidence="3 7" id="KW-0853">WD repeat</keyword>
<protein>
    <submittedName>
        <fullName evidence="9">WD domain-containing protein</fullName>
    </submittedName>
</protein>
<dbReference type="PROSITE" id="PS50294">
    <property type="entry name" value="WD_REPEATS_REGION"/>
    <property type="match status" value="2"/>
</dbReference>
<dbReference type="SUPFAM" id="SSF50978">
    <property type="entry name" value="WD40 repeat-like"/>
    <property type="match status" value="2"/>
</dbReference>
<evidence type="ECO:0000256" key="8">
    <source>
        <dbReference type="SAM" id="MobiDB-lite"/>
    </source>
</evidence>
<dbReference type="InterPro" id="IPR019775">
    <property type="entry name" value="WD40_repeat_CS"/>
</dbReference>
<keyword evidence="5" id="KW-0677">Repeat</keyword>
<sequence>MSLEHDHTLNPVTALEFFHHAGRLLALAGEGTSLKVFEVDSGKLIFQSQIFEAQTVHGIVLAPGARSDGLQLVVWGGSSLVLLSASTLETILSENVPRITELEVVTADWILDVVIDPSHQGCVLVTAHNTLCQARFGTGDNRIDFKSLSSPSRSILYSAHLIYDTAEVILVAAGTVFGEIIVWECYLPADKESAGSRVLCTLTGHEGSIFGVNISPPVVDSHGTQTRLLASCSDDRTIRLWDIYGHSKIQPSSEHTRQLESARETGFGNTGHLGSEVADACLAMCMGHASRIWGVRFHQTGTNALNSYISINILSFGEDSTTQRWALGPWQVLVNVSKDVAYTPRKLHHVDTFAYHQGKHIFCQAIRELGTSGTLLATGGADGRIPLYRIPVSSEEEVQYHQLEIKKQNAEAIEHYTKSSDSEAQGSHEQPVRLSVFELEEILSIFPSPIEELSEGLEVNTTPVESEAQLAKEEKAQNIDFNQGQRPQSVGSDDVSTIKKKKTKPRKIQKDALNRYDFVTEDELILTTTFGRVLYCSIGTKLQWREINCHKSERDALKSYTVVRGSPQLNAVFFASAGGDIYMYRSKILSSEKSSSDWDTKRIVGHETSDPIVSENLEESELVPVGNLESKVADLVVVTDLEASILTLFAIPITGLTITRFSLSLSHTYKLLEKTQMQLPDAFVVTSAQRIDLYTVLGARNGSISVYKDGQDTPCCLYPAQPGEKDTITTIINVQAEMSQAGGASFLTTCRNGSFSIFTISEKISSSATDSGLSISRVHHGAPPFGPMIESAWFANGDLFLYGFRSKYFVIWNETQQCQVAEIECGGAHRTYAYSPPGGNNKGGHFAYTKASKLYIHTQKGGSHRFIKDGGHGREIKSSAVSPDGKMIATGAEDTMIRLWRYNDQGATLDNRFESLAVIKKHTTGIQHLQWHGSSYLFSSGGTEEFYVWAITSIPGFGIGIVRESACPDRSADGDLRITSFDVSDIPTPKADKTGLIISIAYSDSTIRTYKYGKGTGFEILSTGRYTSICLTQLRHVYLDDEQLSILTAATDGKISTWKAVLSGAKGVTPSQLDLISTHKLHQNSIKALDILKLSGGRFIIGTGGDDNAIGITVYSRTTLFSGTAPSRTILPSAHAAAVTGLAFVPGKEIQLVSSGNDQRVKNWHLSINEDSDEITRFSNAGDAFTSVADVGDLSFLGSNDSAGTTSKVLVVGVGMDVWRVSSV</sequence>
<feature type="repeat" description="WD" evidence="7">
    <location>
        <begin position="869"/>
        <end position="910"/>
    </location>
</feature>
<dbReference type="PROSITE" id="PS50082">
    <property type="entry name" value="WD_REPEATS_2"/>
    <property type="match status" value="3"/>
</dbReference>
<evidence type="ECO:0000313" key="10">
    <source>
        <dbReference type="Proteomes" id="UP001629113"/>
    </source>
</evidence>
<dbReference type="Pfam" id="PF00400">
    <property type="entry name" value="WD40"/>
    <property type="match status" value="2"/>
</dbReference>
<dbReference type="EMBL" id="JBFCZG010000009">
    <property type="protein sequence ID" value="KAL3418522.1"/>
    <property type="molecule type" value="Genomic_DNA"/>
</dbReference>
<evidence type="ECO:0000256" key="1">
    <source>
        <dbReference type="ARBA" id="ARBA00004496"/>
    </source>
</evidence>
<feature type="region of interest" description="Disordered" evidence="8">
    <location>
        <begin position="476"/>
        <end position="503"/>
    </location>
</feature>
<organism evidence="9 10">
    <name type="scientific">Phlyctema vagabunda</name>
    <dbReference type="NCBI Taxonomy" id="108571"/>
    <lineage>
        <taxon>Eukaryota</taxon>
        <taxon>Fungi</taxon>
        <taxon>Dikarya</taxon>
        <taxon>Ascomycota</taxon>
        <taxon>Pezizomycotina</taxon>
        <taxon>Leotiomycetes</taxon>
        <taxon>Helotiales</taxon>
        <taxon>Dermateaceae</taxon>
        <taxon>Phlyctema</taxon>
    </lineage>
</organism>
<evidence type="ECO:0000256" key="7">
    <source>
        <dbReference type="PROSITE-ProRule" id="PRU00221"/>
    </source>
</evidence>
<proteinExistence type="inferred from homology"/>
<dbReference type="SUPFAM" id="SSF82171">
    <property type="entry name" value="DPP6 N-terminal domain-like"/>
    <property type="match status" value="1"/>
</dbReference>
<evidence type="ECO:0000256" key="3">
    <source>
        <dbReference type="ARBA" id="ARBA00022574"/>
    </source>
</evidence>
<gene>
    <name evidence="9" type="ORF">PVAG01_10238</name>
</gene>
<dbReference type="PANTHER" id="PTHR14344">
    <property type="entry name" value="WD REPEAT PROTEIN"/>
    <property type="match status" value="1"/>
</dbReference>
<evidence type="ECO:0000256" key="6">
    <source>
        <dbReference type="ARBA" id="ARBA00038255"/>
    </source>
</evidence>
<comment type="caution">
    <text evidence="9">The sequence shown here is derived from an EMBL/GenBank/DDBJ whole genome shotgun (WGS) entry which is preliminary data.</text>
</comment>
<dbReference type="InterPro" id="IPR051973">
    <property type="entry name" value="tRNA_Anticodon_Mtase-Reg"/>
</dbReference>
<dbReference type="InterPro" id="IPR036322">
    <property type="entry name" value="WD40_repeat_dom_sf"/>
</dbReference>
<dbReference type="PROSITE" id="PS00678">
    <property type="entry name" value="WD_REPEATS_1"/>
    <property type="match status" value="1"/>
</dbReference>
<evidence type="ECO:0000256" key="5">
    <source>
        <dbReference type="ARBA" id="ARBA00022737"/>
    </source>
</evidence>
<keyword evidence="10" id="KW-1185">Reference proteome</keyword>
<evidence type="ECO:0000256" key="2">
    <source>
        <dbReference type="ARBA" id="ARBA00022490"/>
    </source>
</evidence>
<dbReference type="SMART" id="SM00320">
    <property type="entry name" value="WD40"/>
    <property type="match status" value="7"/>
</dbReference>
<reference evidence="9 10" key="1">
    <citation type="submission" date="2024-06" db="EMBL/GenBank/DDBJ databases">
        <title>Complete genome of Phlyctema vagabunda strain 19-DSS-EL-015.</title>
        <authorList>
            <person name="Fiorenzani C."/>
        </authorList>
    </citation>
    <scope>NUCLEOTIDE SEQUENCE [LARGE SCALE GENOMIC DNA]</scope>
    <source>
        <strain evidence="9 10">19-DSS-EL-015</strain>
    </source>
</reference>
<evidence type="ECO:0000313" key="9">
    <source>
        <dbReference type="EMBL" id="KAL3418522.1"/>
    </source>
</evidence>
<comment type="subcellular location">
    <subcellularLocation>
        <location evidence="1">Cytoplasm</location>
    </subcellularLocation>
</comment>